<dbReference type="OrthoDB" id="1745573at2759"/>
<dbReference type="InterPro" id="IPR025558">
    <property type="entry name" value="DUF4283"/>
</dbReference>
<evidence type="ECO:0000313" key="2">
    <source>
        <dbReference type="EMBL" id="KAG5580214.1"/>
    </source>
</evidence>
<sequence length="222" mass="25883">MGERKKIIAGDKSFELSNTSEDYDRWFTLIERGRRFTSSIRINEAICVGCVKFSLKLRREGEIDAEGGKERSNATHSGPNREIIQKWLLNRWQISAGLRVTPINHNKFLFELPSKQEAIRVKNGDWFWNGRRLTLDWWSPAAESEVTHRDTGQRWVKVLGIPLHAWTTENFKKIGDQCGGYVDIDKDTKNRNQLYWARICVHSDMEFPMKVVDALQYQSSQH</sequence>
<evidence type="ECO:0000313" key="3">
    <source>
        <dbReference type="Proteomes" id="UP000824120"/>
    </source>
</evidence>
<dbReference type="PANTHER" id="PTHR34427:SF5">
    <property type="entry name" value="DUF4283 DOMAIN-CONTAINING PROTEIN"/>
    <property type="match status" value="1"/>
</dbReference>
<feature type="domain" description="DUF4283" evidence="1">
    <location>
        <begin position="77"/>
        <end position="141"/>
    </location>
</feature>
<evidence type="ECO:0000259" key="1">
    <source>
        <dbReference type="Pfam" id="PF14111"/>
    </source>
</evidence>
<comment type="caution">
    <text evidence="2">The sequence shown here is derived from an EMBL/GenBank/DDBJ whole genome shotgun (WGS) entry which is preliminary data.</text>
</comment>
<dbReference type="AlphaFoldDB" id="A0A9J5WZ10"/>
<keyword evidence="3" id="KW-1185">Reference proteome</keyword>
<proteinExistence type="predicted"/>
<dbReference type="Proteomes" id="UP000824120">
    <property type="component" value="Chromosome 10"/>
</dbReference>
<accession>A0A9J5WZ10</accession>
<name>A0A9J5WZ10_SOLCO</name>
<dbReference type="Pfam" id="PF14111">
    <property type="entry name" value="DUF4283"/>
    <property type="match status" value="1"/>
</dbReference>
<gene>
    <name evidence="2" type="ORF">H5410_050841</name>
</gene>
<organism evidence="2 3">
    <name type="scientific">Solanum commersonii</name>
    <name type="common">Commerson's wild potato</name>
    <name type="synonym">Commerson's nightshade</name>
    <dbReference type="NCBI Taxonomy" id="4109"/>
    <lineage>
        <taxon>Eukaryota</taxon>
        <taxon>Viridiplantae</taxon>
        <taxon>Streptophyta</taxon>
        <taxon>Embryophyta</taxon>
        <taxon>Tracheophyta</taxon>
        <taxon>Spermatophyta</taxon>
        <taxon>Magnoliopsida</taxon>
        <taxon>eudicotyledons</taxon>
        <taxon>Gunneridae</taxon>
        <taxon>Pentapetalae</taxon>
        <taxon>asterids</taxon>
        <taxon>lamiids</taxon>
        <taxon>Solanales</taxon>
        <taxon>Solanaceae</taxon>
        <taxon>Solanoideae</taxon>
        <taxon>Solaneae</taxon>
        <taxon>Solanum</taxon>
    </lineage>
</organism>
<dbReference type="PANTHER" id="PTHR34427">
    <property type="entry name" value="DUF4283 DOMAIN PROTEIN"/>
    <property type="match status" value="1"/>
</dbReference>
<dbReference type="EMBL" id="JACXVP010000010">
    <property type="protein sequence ID" value="KAG5580214.1"/>
    <property type="molecule type" value="Genomic_DNA"/>
</dbReference>
<reference evidence="2 3" key="1">
    <citation type="submission" date="2020-09" db="EMBL/GenBank/DDBJ databases">
        <title>De no assembly of potato wild relative species, Solanum commersonii.</title>
        <authorList>
            <person name="Cho K."/>
        </authorList>
    </citation>
    <scope>NUCLEOTIDE SEQUENCE [LARGE SCALE GENOMIC DNA]</scope>
    <source>
        <strain evidence="2">LZ3.2</strain>
        <tissue evidence="2">Leaf</tissue>
    </source>
</reference>
<protein>
    <recommendedName>
        <fullName evidence="1">DUF4283 domain-containing protein</fullName>
    </recommendedName>
</protein>